<dbReference type="RefSeq" id="WP_251259454.1">
    <property type="nucleotide sequence ID" value="NZ_JAMQGP010000001.1"/>
</dbReference>
<dbReference type="Proteomes" id="UP001165393">
    <property type="component" value="Unassembled WGS sequence"/>
</dbReference>
<dbReference type="Gene3D" id="2.130.10.10">
    <property type="entry name" value="YVTN repeat-like/Quinoprotein amine dehydrogenase"/>
    <property type="match status" value="1"/>
</dbReference>
<dbReference type="InterPro" id="IPR015943">
    <property type="entry name" value="WD40/YVTN_repeat-like_dom_sf"/>
</dbReference>
<comment type="caution">
    <text evidence="1">The sequence shown here is derived from an EMBL/GenBank/DDBJ whole genome shotgun (WGS) entry which is preliminary data.</text>
</comment>
<evidence type="ECO:0000313" key="1">
    <source>
        <dbReference type="EMBL" id="MCM2678137.1"/>
    </source>
</evidence>
<sequence length="416" mass="44347">MSSQVNVLQTPLWTATPTAGTQINSSAVSDNGEVAVVGTSSEYDSGDFSVFCYDQTGALKWQQPIADQRVYQGVFWVAVSGNGQIAAAGGETSKSGSQRGFLNVYSVSSGEVLYSAKLPSRVNQICLSQSGLHMLVAYGDSLQLYTRQNNTYVLTDTETFEGQSCNSCALSSAGNMAAASVVNYHDSDTASTLSETGRIVAYYVLNDRLKVALDYPVLVATMRVAMSADGEFFGASLHNGHCIAFDSTCFESGQCLWQFAPAGYSLSVAYGIAVARDKNGDCYLACGANLYTDESAPATAPLGVLYLVKSKTVGSSQHADLQWCCPIQYSPNPGVNMDVAGTYVTATDGAPDFSHSPTPSQESPGNFYLFDRQAGMQIGQYQTSQMNWPMAITANGQYLFGASDNGTAYYWKTADA</sequence>
<accession>A0AA41W3F2</accession>
<dbReference type="InterPro" id="IPR011047">
    <property type="entry name" value="Quinoprotein_ADH-like_sf"/>
</dbReference>
<gene>
    <name evidence="1" type="ORF">NAF29_00430</name>
</gene>
<protein>
    <submittedName>
        <fullName evidence="1">Uncharacterized protein</fullName>
    </submittedName>
</protein>
<reference evidence="1 2" key="1">
    <citation type="journal article" date="2013" name="Antonie Van Leeuwenhoek">
        <title>Echinimonas agarilytica gen. nov., sp. nov., a new gammaproteobacterium isolated from the sea urchin Strongylocentrotus intermedius.</title>
        <authorList>
            <person name="Nedashkovskaya O.I."/>
            <person name="Stenkova A.M."/>
            <person name="Zhukova N.V."/>
            <person name="Van Trappen S."/>
            <person name="Lee J.S."/>
            <person name="Kim S.B."/>
        </authorList>
    </citation>
    <scope>NUCLEOTIDE SEQUENCE [LARGE SCALE GENOMIC DNA]</scope>
    <source>
        <strain evidence="1 2">KMM 6351</strain>
    </source>
</reference>
<keyword evidence="2" id="KW-1185">Reference proteome</keyword>
<organism evidence="1 2">
    <name type="scientific">Echinimonas agarilytica</name>
    <dbReference type="NCBI Taxonomy" id="1215918"/>
    <lineage>
        <taxon>Bacteria</taxon>
        <taxon>Pseudomonadati</taxon>
        <taxon>Pseudomonadota</taxon>
        <taxon>Gammaproteobacteria</taxon>
        <taxon>Alteromonadales</taxon>
        <taxon>Echinimonadaceae</taxon>
        <taxon>Echinimonas</taxon>
    </lineage>
</organism>
<proteinExistence type="predicted"/>
<dbReference type="AlphaFoldDB" id="A0AA41W3F2"/>
<evidence type="ECO:0000313" key="2">
    <source>
        <dbReference type="Proteomes" id="UP001165393"/>
    </source>
</evidence>
<name>A0AA41W3F2_9GAMM</name>
<dbReference type="EMBL" id="JAMQGP010000001">
    <property type="protein sequence ID" value="MCM2678137.1"/>
    <property type="molecule type" value="Genomic_DNA"/>
</dbReference>
<dbReference type="SUPFAM" id="SSF50998">
    <property type="entry name" value="Quinoprotein alcohol dehydrogenase-like"/>
    <property type="match status" value="1"/>
</dbReference>